<evidence type="ECO:0000256" key="1">
    <source>
        <dbReference type="ARBA" id="ARBA00022645"/>
    </source>
</evidence>
<organism evidence="8 9">
    <name type="scientific">Methyloceanibacter caenitepidi</name>
    <dbReference type="NCBI Taxonomy" id="1384459"/>
    <lineage>
        <taxon>Bacteria</taxon>
        <taxon>Pseudomonadati</taxon>
        <taxon>Pseudomonadota</taxon>
        <taxon>Alphaproteobacteria</taxon>
        <taxon>Hyphomicrobiales</taxon>
        <taxon>Hyphomicrobiaceae</taxon>
        <taxon>Methyloceanibacter</taxon>
    </lineage>
</organism>
<proteinExistence type="predicted"/>
<dbReference type="KEGG" id="mcg:GL4_2344"/>
<feature type="region of interest" description="Disordered" evidence="6">
    <location>
        <begin position="49"/>
        <end position="93"/>
    </location>
</feature>
<dbReference type="GO" id="GO:0006508">
    <property type="term" value="P:proteolysis"/>
    <property type="evidence" value="ECO:0007669"/>
    <property type="project" value="UniProtKB-KW"/>
</dbReference>
<evidence type="ECO:0000256" key="4">
    <source>
        <dbReference type="ARBA" id="ARBA00022801"/>
    </source>
</evidence>
<feature type="compositionally biased region" description="Low complexity" evidence="6">
    <location>
        <begin position="53"/>
        <end position="69"/>
    </location>
</feature>
<dbReference type="PANTHER" id="PTHR11802:SF3">
    <property type="entry name" value="RETINOID-INDUCIBLE SERINE CARBOXYPEPTIDASE"/>
    <property type="match status" value="1"/>
</dbReference>
<name>A0A0A8K4Q4_9HYPH</name>
<accession>A0A0A8K4Q4</accession>
<evidence type="ECO:0000313" key="8">
    <source>
        <dbReference type="EMBL" id="BAQ17781.1"/>
    </source>
</evidence>
<keyword evidence="4" id="KW-0378">Hydrolase</keyword>
<evidence type="ECO:0000256" key="5">
    <source>
        <dbReference type="ARBA" id="ARBA00023180"/>
    </source>
</evidence>
<dbReference type="GO" id="GO:0004185">
    <property type="term" value="F:serine-type carboxypeptidase activity"/>
    <property type="evidence" value="ECO:0007669"/>
    <property type="project" value="InterPro"/>
</dbReference>
<evidence type="ECO:0000256" key="7">
    <source>
        <dbReference type="SAM" id="SignalP"/>
    </source>
</evidence>
<evidence type="ECO:0000256" key="3">
    <source>
        <dbReference type="ARBA" id="ARBA00022729"/>
    </source>
</evidence>
<sequence length="552" mass="58875">MILFRQRRTANTVLSLLAALMILAATGAAHAGETHGAEKAFSDGIKLASTDQTTEASESTGSDSSSQNGTDEDSDESKSAEKPLRLPADVTTQHVLKQNGKDIPYTAIAGTIKPHDGSGKPEAEIFYTSYTTHPLDADRPITFVFNGGPGAASTYLHLGAMGPKVVATTEDGALIGPPAQLIANEASWLDFTDLVFVDPVGTGYSGAAGSKSGKDFWGVDQDAESLADFIRLYLTETGRMGSPVFLAGESYGGFRVAVLARKLQEKGSVSPSGLVLISPALEFAMLRGEDFDPLPWALQLPSYAAVKLESEGTTSREGLAAALEDVEHYAMTDYLVALASGVQPGGETASEKVAELTGLPLQKVERYFARVPQSVFVKEFDRDDGQVLSMYDGSVGGPDPNPSSAWPRGPDPVLDATVPLWSTAFVRYAAEDLGYKTDEEFTLLNRKISSRWDYGTSPTKQGYAGVMDDIQDARAANPNLEVLIASGYTDLITPYSVPAYLVGQLPPLKGAKPIEIKNYAGGHMLYLRAPSRLHLKQDAQAMYARATGEKGS</sequence>
<evidence type="ECO:0000256" key="2">
    <source>
        <dbReference type="ARBA" id="ARBA00022670"/>
    </source>
</evidence>
<dbReference type="InterPro" id="IPR029058">
    <property type="entry name" value="AB_hydrolase_fold"/>
</dbReference>
<dbReference type="HOGENOM" id="CLU_032786_0_0_5"/>
<gene>
    <name evidence="8" type="ORF">GL4_2344</name>
</gene>
<keyword evidence="9" id="KW-1185">Reference proteome</keyword>
<dbReference type="InterPro" id="IPR018202">
    <property type="entry name" value="Ser_caboxypep_ser_AS"/>
</dbReference>
<protein>
    <submittedName>
        <fullName evidence="8">Carboxypeptidase-related protein</fullName>
    </submittedName>
</protein>
<dbReference type="OrthoDB" id="9770107at2"/>
<keyword evidence="1 8" id="KW-0121">Carboxypeptidase</keyword>
<dbReference type="RefSeq" id="WP_052464408.1">
    <property type="nucleotide sequence ID" value="NZ_AP014648.1"/>
</dbReference>
<dbReference type="Pfam" id="PF00450">
    <property type="entry name" value="Peptidase_S10"/>
    <property type="match status" value="1"/>
</dbReference>
<dbReference type="Gene3D" id="3.40.50.1820">
    <property type="entry name" value="alpha/beta hydrolase"/>
    <property type="match status" value="1"/>
</dbReference>
<evidence type="ECO:0000256" key="6">
    <source>
        <dbReference type="SAM" id="MobiDB-lite"/>
    </source>
</evidence>
<feature type="chain" id="PRO_5002054502" evidence="7">
    <location>
        <begin position="32"/>
        <end position="552"/>
    </location>
</feature>
<dbReference type="AlphaFoldDB" id="A0A0A8K4Q4"/>
<dbReference type="EMBL" id="AP014648">
    <property type="protein sequence ID" value="BAQ17781.1"/>
    <property type="molecule type" value="Genomic_DNA"/>
</dbReference>
<dbReference type="SUPFAM" id="SSF53474">
    <property type="entry name" value="alpha/beta-Hydrolases"/>
    <property type="match status" value="1"/>
</dbReference>
<evidence type="ECO:0000313" key="9">
    <source>
        <dbReference type="Proteomes" id="UP000031643"/>
    </source>
</evidence>
<keyword evidence="3 7" id="KW-0732">Signal</keyword>
<dbReference type="PANTHER" id="PTHR11802">
    <property type="entry name" value="SERINE PROTEASE FAMILY S10 SERINE CARBOXYPEPTIDASE"/>
    <property type="match status" value="1"/>
</dbReference>
<feature type="signal peptide" evidence="7">
    <location>
        <begin position="1"/>
        <end position="31"/>
    </location>
</feature>
<dbReference type="InterPro" id="IPR001563">
    <property type="entry name" value="Peptidase_S10"/>
</dbReference>
<keyword evidence="5" id="KW-0325">Glycoprotein</keyword>
<dbReference type="PROSITE" id="PS00131">
    <property type="entry name" value="CARBOXYPEPT_SER_SER"/>
    <property type="match status" value="1"/>
</dbReference>
<keyword evidence="2" id="KW-0645">Protease</keyword>
<dbReference type="Proteomes" id="UP000031643">
    <property type="component" value="Chromosome"/>
</dbReference>
<reference evidence="8 9" key="1">
    <citation type="submission" date="2014-09" db="EMBL/GenBank/DDBJ databases">
        <title>Genome sequencing of Methyloceanibacter caenitepidi Gela4.</title>
        <authorList>
            <person name="Takeuchi M."/>
            <person name="Susumu S."/>
            <person name="Kamagata Y."/>
            <person name="Oshima K."/>
            <person name="Hattori M."/>
            <person name="Iwasaki W."/>
        </authorList>
    </citation>
    <scope>NUCLEOTIDE SEQUENCE [LARGE SCALE GENOMIC DNA]</scope>
    <source>
        <strain evidence="8 9">Gela4</strain>
    </source>
</reference>